<reference evidence="2" key="1">
    <citation type="submission" date="2021-06" db="EMBL/GenBank/DDBJ databases">
        <authorList>
            <person name="Kallberg Y."/>
            <person name="Tangrot J."/>
            <person name="Rosling A."/>
        </authorList>
    </citation>
    <scope>NUCLEOTIDE SEQUENCE</scope>
    <source>
        <strain evidence="2">AZ414A</strain>
    </source>
</reference>
<evidence type="ECO:0000313" key="3">
    <source>
        <dbReference type="Proteomes" id="UP000789706"/>
    </source>
</evidence>
<keyword evidence="3" id="KW-1185">Reference proteome</keyword>
<comment type="caution">
    <text evidence="2">The sequence shown here is derived from an EMBL/GenBank/DDBJ whole genome shotgun (WGS) entry which is preliminary data.</text>
</comment>
<dbReference type="InterPro" id="IPR008914">
    <property type="entry name" value="PEBP"/>
</dbReference>
<dbReference type="PANTHER" id="PTHR11362:SF82">
    <property type="entry name" value="PHOSPHATIDYLETHANOLAMINE-BINDING PROTEIN 4"/>
    <property type="match status" value="1"/>
</dbReference>
<dbReference type="Gene3D" id="3.90.280.10">
    <property type="entry name" value="PEBP-like"/>
    <property type="match status" value="1"/>
</dbReference>
<dbReference type="Pfam" id="PF01161">
    <property type="entry name" value="PBP"/>
    <property type="match status" value="1"/>
</dbReference>
<dbReference type="OrthoDB" id="2153661at2759"/>
<dbReference type="Proteomes" id="UP000789706">
    <property type="component" value="Unassembled WGS sequence"/>
</dbReference>
<protein>
    <submittedName>
        <fullName evidence="2">922_t:CDS:1</fullName>
    </submittedName>
</protein>
<gene>
    <name evidence="2" type="ORF">DEBURN_LOCUS3622</name>
</gene>
<dbReference type="AlphaFoldDB" id="A0A9N8W7R9"/>
<dbReference type="SUPFAM" id="SSF49777">
    <property type="entry name" value="PEBP-like"/>
    <property type="match status" value="1"/>
</dbReference>
<evidence type="ECO:0000256" key="1">
    <source>
        <dbReference type="SAM" id="MobiDB-lite"/>
    </source>
</evidence>
<sequence>MYVERFLQRTIPTTIAPFSKSHILPVSRIGIRFLKTKPSTRNSSADKTNSSTRKTPANKTGDVIPPTAPPFVYKPPALGVNPAYDEALKYIAEDKAKKYQEIEEIEQIIKMKINQGVHPNDESIKEFEKEIYDLAVYAEANDPEIRWNFEHGKIDMTKPIYRFLREKQWKNGYNQHLMERINQMFVVPDVFPLVKNLTIDLQFKFESDIVEPGIFLKPINTIDPPTMIMTNYHVDTRLYTLFMVDPDMPDVTQKTFKTEWHWLVINIPLMATKNDMSGGETLLPYVPPHPPKGTKYHRYTFGVYEQTQGKIEKEDLDLSIEHPQLVEQYQLKLCGTSFFREIWDETVSDIYRDILKIREPIYAKPPKEDPYLEVATGKKRSAKYLETLNDQLFVKDKFDDNSV</sequence>
<evidence type="ECO:0000313" key="2">
    <source>
        <dbReference type="EMBL" id="CAG8480312.1"/>
    </source>
</evidence>
<feature type="compositionally biased region" description="Polar residues" evidence="1">
    <location>
        <begin position="37"/>
        <end position="58"/>
    </location>
</feature>
<dbReference type="InterPro" id="IPR035810">
    <property type="entry name" value="PEBP_euk"/>
</dbReference>
<accession>A0A9N8W7R9</accession>
<name>A0A9N8W7R9_9GLOM</name>
<dbReference type="InterPro" id="IPR036610">
    <property type="entry name" value="PEBP-like_sf"/>
</dbReference>
<organism evidence="2 3">
    <name type="scientific">Diversispora eburnea</name>
    <dbReference type="NCBI Taxonomy" id="1213867"/>
    <lineage>
        <taxon>Eukaryota</taxon>
        <taxon>Fungi</taxon>
        <taxon>Fungi incertae sedis</taxon>
        <taxon>Mucoromycota</taxon>
        <taxon>Glomeromycotina</taxon>
        <taxon>Glomeromycetes</taxon>
        <taxon>Diversisporales</taxon>
        <taxon>Diversisporaceae</taxon>
        <taxon>Diversispora</taxon>
    </lineage>
</organism>
<dbReference type="CDD" id="cd00866">
    <property type="entry name" value="PEBP_euk"/>
    <property type="match status" value="1"/>
</dbReference>
<proteinExistence type="predicted"/>
<dbReference type="EMBL" id="CAJVPK010000236">
    <property type="protein sequence ID" value="CAG8480312.1"/>
    <property type="molecule type" value="Genomic_DNA"/>
</dbReference>
<dbReference type="PANTHER" id="PTHR11362">
    <property type="entry name" value="PHOSPHATIDYLETHANOLAMINE-BINDING PROTEIN"/>
    <property type="match status" value="1"/>
</dbReference>
<dbReference type="Gene3D" id="1.20.58.1180">
    <property type="match status" value="1"/>
</dbReference>
<feature type="region of interest" description="Disordered" evidence="1">
    <location>
        <begin position="35"/>
        <end position="66"/>
    </location>
</feature>